<accession>A0ABY9TGP3</accession>
<dbReference type="EC" id="2.7.7.42" evidence="7"/>
<dbReference type="Gene3D" id="1.20.120.330">
    <property type="entry name" value="Nucleotidyltransferases domain 2"/>
    <property type="match status" value="2"/>
</dbReference>
<dbReference type="GO" id="GO:0008882">
    <property type="term" value="F:[glutamate-ammonia-ligase] adenylyltransferase activity"/>
    <property type="evidence" value="ECO:0007669"/>
    <property type="project" value="UniProtKB-EC"/>
</dbReference>
<keyword evidence="5 7" id="KW-0460">Magnesium</keyword>
<evidence type="ECO:0000256" key="6">
    <source>
        <dbReference type="ARBA" id="ARBA00023268"/>
    </source>
</evidence>
<comment type="catalytic activity">
    <reaction evidence="7">
        <text>[glutamine synthetase]-L-tyrosine + ATP = [glutamine synthetase]-O(4)-(5'-adenylyl)-L-tyrosine + diphosphate</text>
        <dbReference type="Rhea" id="RHEA:18589"/>
        <dbReference type="Rhea" id="RHEA-COMP:10660"/>
        <dbReference type="Rhea" id="RHEA-COMP:10661"/>
        <dbReference type="ChEBI" id="CHEBI:30616"/>
        <dbReference type="ChEBI" id="CHEBI:33019"/>
        <dbReference type="ChEBI" id="CHEBI:46858"/>
        <dbReference type="ChEBI" id="CHEBI:83624"/>
        <dbReference type="EC" id="2.7.7.42"/>
    </reaction>
</comment>
<evidence type="ECO:0000259" key="8">
    <source>
        <dbReference type="Pfam" id="PF03710"/>
    </source>
</evidence>
<dbReference type="GO" id="GO:0016874">
    <property type="term" value="F:ligase activity"/>
    <property type="evidence" value="ECO:0007669"/>
    <property type="project" value="UniProtKB-KW"/>
</dbReference>
<feature type="domain" description="PII-uridylyltransferase/Glutamine-synthetase adenylyltransferase" evidence="9">
    <location>
        <begin position="308"/>
        <end position="445"/>
    </location>
</feature>
<evidence type="ECO:0000256" key="5">
    <source>
        <dbReference type="ARBA" id="ARBA00022842"/>
    </source>
</evidence>
<keyword evidence="10" id="KW-0436">Ligase</keyword>
<dbReference type="Pfam" id="PF03710">
    <property type="entry name" value="GlnE"/>
    <property type="match status" value="2"/>
</dbReference>
<feature type="region of interest" description="Adenylyl removase" evidence="7">
    <location>
        <begin position="1"/>
        <end position="450"/>
    </location>
</feature>
<dbReference type="Gene3D" id="1.20.120.1510">
    <property type="match status" value="1"/>
</dbReference>
<evidence type="ECO:0000259" key="9">
    <source>
        <dbReference type="Pfam" id="PF08335"/>
    </source>
</evidence>
<reference evidence="11" key="1">
    <citation type="submission" date="2023-09" db="EMBL/GenBank/DDBJ databases">
        <authorList>
            <person name="Li S."/>
            <person name="Li X."/>
            <person name="Zhang C."/>
            <person name="Zhao Z."/>
        </authorList>
    </citation>
    <scope>NUCLEOTIDE SEQUENCE [LARGE SCALE GENOMIC DNA]</scope>
    <source>
        <strain evidence="11">SQ345</strain>
    </source>
</reference>
<organism evidence="10 11">
    <name type="scientific">Thalassotalea nanhaiensis</name>
    <dbReference type="NCBI Taxonomy" id="3065648"/>
    <lineage>
        <taxon>Bacteria</taxon>
        <taxon>Pseudomonadati</taxon>
        <taxon>Pseudomonadota</taxon>
        <taxon>Gammaproteobacteria</taxon>
        <taxon>Alteromonadales</taxon>
        <taxon>Colwelliaceae</taxon>
        <taxon>Thalassotalea</taxon>
    </lineage>
</organism>
<keyword evidence="3 7" id="KW-0547">Nucleotide-binding</keyword>
<evidence type="ECO:0000256" key="7">
    <source>
        <dbReference type="HAMAP-Rule" id="MF_00802"/>
    </source>
</evidence>
<dbReference type="EMBL" id="CP134146">
    <property type="protein sequence ID" value="WNC67900.1"/>
    <property type="molecule type" value="Genomic_DNA"/>
</dbReference>
<comment type="cofactor">
    <cofactor evidence="7">
        <name>Mg(2+)</name>
        <dbReference type="ChEBI" id="CHEBI:18420"/>
    </cofactor>
</comment>
<dbReference type="SUPFAM" id="SSF81301">
    <property type="entry name" value="Nucleotidyltransferase"/>
    <property type="match status" value="2"/>
</dbReference>
<dbReference type="InterPro" id="IPR043519">
    <property type="entry name" value="NT_sf"/>
</dbReference>
<evidence type="ECO:0000313" key="11">
    <source>
        <dbReference type="Proteomes" id="UP001248581"/>
    </source>
</evidence>
<evidence type="ECO:0000256" key="1">
    <source>
        <dbReference type="ARBA" id="ARBA00022679"/>
    </source>
</evidence>
<protein>
    <recommendedName>
        <fullName evidence="7">Bifunctional glutamine synthetase adenylyltransferase/adenylyl-removing enzyme</fullName>
    </recommendedName>
    <alternativeName>
        <fullName evidence="7">ATP:glutamine synthetase adenylyltransferase</fullName>
    </alternativeName>
    <alternativeName>
        <fullName evidence="7">ATase</fullName>
    </alternativeName>
    <domain>
        <recommendedName>
            <fullName evidence="7">Glutamine synthetase adenylyl-L-tyrosine phosphorylase</fullName>
            <ecNumber evidence="7">2.7.7.89</ecNumber>
        </recommendedName>
        <alternativeName>
            <fullName evidence="7">Adenylyl removase</fullName>
            <shortName evidence="7">AR</shortName>
            <shortName evidence="7">AT-N</shortName>
        </alternativeName>
    </domain>
    <domain>
        <recommendedName>
            <fullName evidence="7">Glutamine synthetase adenylyl transferase</fullName>
            <ecNumber evidence="7">2.7.7.42</ecNumber>
        </recommendedName>
        <alternativeName>
            <fullName evidence="7">Adenylyl transferase</fullName>
            <shortName evidence="7">AT</shortName>
            <shortName evidence="7">AT-C</shortName>
        </alternativeName>
    </domain>
</protein>
<dbReference type="Gene3D" id="3.30.460.10">
    <property type="entry name" value="Beta Polymerase, domain 2"/>
    <property type="match status" value="2"/>
</dbReference>
<feature type="domain" description="Glutamate-ammonia ligase adenylyltransferase repeated" evidence="8">
    <location>
        <begin position="43"/>
        <end position="284"/>
    </location>
</feature>
<feature type="region of interest" description="Adenylyl transferase" evidence="7">
    <location>
        <begin position="456"/>
        <end position="953"/>
    </location>
</feature>
<dbReference type="EC" id="2.7.7.89" evidence="7"/>
<dbReference type="InterPro" id="IPR005190">
    <property type="entry name" value="GlnE_rpt_dom"/>
</dbReference>
<dbReference type="NCBIfam" id="NF008292">
    <property type="entry name" value="PRK11072.1"/>
    <property type="match status" value="1"/>
</dbReference>
<dbReference type="InterPro" id="IPR023057">
    <property type="entry name" value="GlnE"/>
</dbReference>
<dbReference type="RefSeq" id="WP_348387059.1">
    <property type="nucleotide sequence ID" value="NZ_CP134146.1"/>
</dbReference>
<dbReference type="GO" id="GO:0047388">
    <property type="term" value="F:[glutamine synthetase]-adenylyl-L-tyrosine phosphorylase activity"/>
    <property type="evidence" value="ECO:0007669"/>
    <property type="project" value="UniProtKB-EC"/>
</dbReference>
<dbReference type="Gene3D" id="1.10.4050.10">
    <property type="entry name" value="Glutamine synthase adenylyltransferase GlnE"/>
    <property type="match status" value="1"/>
</dbReference>
<evidence type="ECO:0000313" key="10">
    <source>
        <dbReference type="EMBL" id="WNC67900.1"/>
    </source>
</evidence>
<comment type="similarity">
    <text evidence="7">Belongs to the GlnE family.</text>
</comment>
<comment type="function">
    <text evidence="7">Involved in the regulation of glutamine synthetase GlnA, a key enzyme in the process to assimilate ammonia. When cellular nitrogen levels are high, the C-terminal adenylyl transferase (AT) inactivates GlnA by covalent transfer of an adenylyl group from ATP to specific tyrosine residue of GlnA, thus reducing its activity. Conversely, when nitrogen levels are low, the N-terminal adenylyl removase (AR) activates GlnA by removing the adenylyl group by phosphorolysis, increasing its activity. The regulatory region of GlnE binds the signal transduction protein PII (GlnB) which indicates the nitrogen status of the cell.</text>
</comment>
<feature type="domain" description="PII-uridylyltransferase/Glutamine-synthetase adenylyltransferase" evidence="9">
    <location>
        <begin position="830"/>
        <end position="927"/>
    </location>
</feature>
<dbReference type="HAMAP" id="MF_00802">
    <property type="entry name" value="GlnE"/>
    <property type="match status" value="1"/>
</dbReference>
<keyword evidence="6 7" id="KW-0511">Multifunctional enzyme</keyword>
<evidence type="ECO:0000256" key="3">
    <source>
        <dbReference type="ARBA" id="ARBA00022741"/>
    </source>
</evidence>
<gene>
    <name evidence="7 10" type="primary">glnE</name>
    <name evidence="10" type="ORF">RI845_15405</name>
</gene>
<keyword evidence="4 7" id="KW-0067">ATP-binding</keyword>
<dbReference type="PANTHER" id="PTHR30621">
    <property type="entry name" value="GLUTAMINE SYNTHETASE ADENYLYLTRANSFERASE"/>
    <property type="match status" value="1"/>
</dbReference>
<dbReference type="SUPFAM" id="SSF81593">
    <property type="entry name" value="Nucleotidyltransferase substrate binding subunit/domain"/>
    <property type="match status" value="2"/>
</dbReference>
<keyword evidence="1 7" id="KW-0808">Transferase</keyword>
<dbReference type="CDD" id="cd05401">
    <property type="entry name" value="NT_GlnE_GlnD_like"/>
    <property type="match status" value="2"/>
</dbReference>
<evidence type="ECO:0000256" key="2">
    <source>
        <dbReference type="ARBA" id="ARBA00022695"/>
    </source>
</evidence>
<sequence>MPSLRSNSVQDILLQQQSAHFSRFAENAPEVLQSLTAEQISLLKHAFSMSDFVAEGLISKPHWVTDIICQTSFNFSEVINAKSYIFEQIEQCKNEDELHQALRQIRNKFLMAMSVADLCQGCDLKVSLANLSHLADTLIEAALNWLSSYCKTLWGQPQNAQGEEQPLLVYGMGKLGGKELNFSSDIDLIFVYPSSGQTQGARRSIDNQQYFTRLGQKLISALDQVTKDGFVYRVDMRLRPFGDSGPLVLSFAAMENYYQDQGRDWERYAMLKARIIGDTPYQQQLNDLLRPFIYRRYIDFSVIESFRRMKLMIAQEARRRQLQHNIKLGEGGIREIEFIAQVFQLIRGGRIPELQQRSLLTALSLLVKHDCIEATSEQVLIDAYYFLRRSENAIQAFNDQQTQQLPMDEKNQARLCLLLGFEQWDDYLAQCQHHMQAVNHEFSLLIGEDNEQTNSVNQHWVTLWLANWEDAESISWILKLQPDWPAEEINKQLIHFKAEIQKRSIGNRGRLVIDKLMPVIIEQLTTEPKPAITLERTLQVLSKIVTRTAYLELLYENPPAFKQLLKLCRASAWISEYLSKFPILLDELIDPKILYSIPLLSDYKQQLNEHMMRIPEDDLEAQMEGLRQFKQSKQLKIAAADITGILPVMKVSDHLTAVAEAIIGDVVNMAWQQMVHRYGQPNSTLGTTDKGFAVIGYGKLGGFELGYGSDLDLVFVHNRNKDDQTNGEKSISANHFYLKMAQRILHLFNTRTANGTLYEADMRLRPSGNSGLMVVHIDTFEHYQETDAWTWEHQALVRARVVYGEEQLAENFARIRHNILTRKRNSDSLREDVIKMRTRMRDHLDSSSNNFVDIKQSVGGMADIEFLAQFLVLNNSHQVPQLTTFPDNVRIFELLRQQQLISTEDETLLVSTYCELRDSGHALVLQNLPVQMADDQLLKEREQVSKIWKKHLY</sequence>
<proteinExistence type="inferred from homology"/>
<dbReference type="Proteomes" id="UP001248581">
    <property type="component" value="Chromosome"/>
</dbReference>
<evidence type="ECO:0000256" key="4">
    <source>
        <dbReference type="ARBA" id="ARBA00022840"/>
    </source>
</evidence>
<dbReference type="PANTHER" id="PTHR30621:SF0">
    <property type="entry name" value="BIFUNCTIONAL GLUTAMINE SYNTHETASE ADENYLYLTRANSFERASE_ADENYLYL-REMOVING ENZYME"/>
    <property type="match status" value="1"/>
</dbReference>
<name>A0ABY9TGP3_9GAMM</name>
<keyword evidence="11" id="KW-1185">Reference proteome</keyword>
<dbReference type="Pfam" id="PF08335">
    <property type="entry name" value="GlnD_UR_UTase"/>
    <property type="match status" value="2"/>
</dbReference>
<dbReference type="InterPro" id="IPR013546">
    <property type="entry name" value="PII_UdlTrfase/GS_AdlTrfase"/>
</dbReference>
<comment type="catalytic activity">
    <reaction evidence="7">
        <text>[glutamine synthetase]-O(4)-(5'-adenylyl)-L-tyrosine + phosphate = [glutamine synthetase]-L-tyrosine + ADP</text>
        <dbReference type="Rhea" id="RHEA:43716"/>
        <dbReference type="Rhea" id="RHEA-COMP:10660"/>
        <dbReference type="Rhea" id="RHEA-COMP:10661"/>
        <dbReference type="ChEBI" id="CHEBI:43474"/>
        <dbReference type="ChEBI" id="CHEBI:46858"/>
        <dbReference type="ChEBI" id="CHEBI:83624"/>
        <dbReference type="ChEBI" id="CHEBI:456216"/>
        <dbReference type="EC" id="2.7.7.89"/>
    </reaction>
</comment>
<feature type="domain" description="Glutamate-ammonia ligase adenylyltransferase repeated" evidence="8">
    <location>
        <begin position="562"/>
        <end position="814"/>
    </location>
</feature>
<keyword evidence="2 7" id="KW-0548">Nucleotidyltransferase</keyword>